<reference evidence="2 3" key="1">
    <citation type="journal article" date="2018" name="Nat. Genet.">
        <title>The Rosa genome provides new insights in the design of modern roses.</title>
        <authorList>
            <person name="Bendahmane M."/>
        </authorList>
    </citation>
    <scope>NUCLEOTIDE SEQUENCE [LARGE SCALE GENOMIC DNA]</scope>
    <source>
        <strain evidence="3">cv. Old Blush</strain>
    </source>
</reference>
<protein>
    <submittedName>
        <fullName evidence="2">Uncharacterized protein</fullName>
    </submittedName>
</protein>
<keyword evidence="1" id="KW-0472">Membrane</keyword>
<dbReference type="Gramene" id="PRQ32922">
    <property type="protein sequence ID" value="PRQ32922"/>
    <property type="gene ID" value="RchiOBHm_Chr5g0051771"/>
</dbReference>
<name>A0A2P6QFG6_ROSCH</name>
<proteinExistence type="predicted"/>
<comment type="caution">
    <text evidence="2">The sequence shown here is derived from an EMBL/GenBank/DDBJ whole genome shotgun (WGS) entry which is preliminary data.</text>
</comment>
<feature type="transmembrane region" description="Helical" evidence="1">
    <location>
        <begin position="40"/>
        <end position="64"/>
    </location>
</feature>
<gene>
    <name evidence="2" type="ORF">RchiOBHm_Chr5g0051771</name>
</gene>
<evidence type="ECO:0000313" key="3">
    <source>
        <dbReference type="Proteomes" id="UP000238479"/>
    </source>
</evidence>
<sequence>MTKNPIATDSLLKGFHKRRTSPKWVSQMLSRNGFSSNPQIGIHSVLCLFMAVCLFILLLLYVFVVPFAQFL</sequence>
<keyword evidence="1" id="KW-0812">Transmembrane</keyword>
<keyword evidence="1" id="KW-1133">Transmembrane helix</keyword>
<accession>A0A2P6QFG6</accession>
<evidence type="ECO:0000313" key="2">
    <source>
        <dbReference type="EMBL" id="PRQ32922.1"/>
    </source>
</evidence>
<evidence type="ECO:0000256" key="1">
    <source>
        <dbReference type="SAM" id="Phobius"/>
    </source>
</evidence>
<dbReference type="AlphaFoldDB" id="A0A2P6QFG6"/>
<dbReference type="Proteomes" id="UP000238479">
    <property type="component" value="Chromosome 5"/>
</dbReference>
<keyword evidence="3" id="KW-1185">Reference proteome</keyword>
<dbReference type="EMBL" id="PDCK01000043">
    <property type="protein sequence ID" value="PRQ32922.1"/>
    <property type="molecule type" value="Genomic_DNA"/>
</dbReference>
<organism evidence="2 3">
    <name type="scientific">Rosa chinensis</name>
    <name type="common">China rose</name>
    <dbReference type="NCBI Taxonomy" id="74649"/>
    <lineage>
        <taxon>Eukaryota</taxon>
        <taxon>Viridiplantae</taxon>
        <taxon>Streptophyta</taxon>
        <taxon>Embryophyta</taxon>
        <taxon>Tracheophyta</taxon>
        <taxon>Spermatophyta</taxon>
        <taxon>Magnoliopsida</taxon>
        <taxon>eudicotyledons</taxon>
        <taxon>Gunneridae</taxon>
        <taxon>Pentapetalae</taxon>
        <taxon>rosids</taxon>
        <taxon>fabids</taxon>
        <taxon>Rosales</taxon>
        <taxon>Rosaceae</taxon>
        <taxon>Rosoideae</taxon>
        <taxon>Rosoideae incertae sedis</taxon>
        <taxon>Rosa</taxon>
    </lineage>
</organism>